<dbReference type="WBParaSite" id="ALUE_0001993901-mRNA-1">
    <property type="protein sequence ID" value="ALUE_0001993901-mRNA-1"/>
    <property type="gene ID" value="ALUE_0001993901"/>
</dbReference>
<evidence type="ECO:0000313" key="3">
    <source>
        <dbReference type="WBParaSite" id="ALUE_0001993901-mRNA-1"/>
    </source>
</evidence>
<dbReference type="AlphaFoldDB" id="A0A0M3IMG1"/>
<evidence type="ECO:0000256" key="1">
    <source>
        <dbReference type="SAM" id="MobiDB-lite"/>
    </source>
</evidence>
<accession>A0A0M3IMG1</accession>
<feature type="compositionally biased region" description="Polar residues" evidence="1">
    <location>
        <begin position="74"/>
        <end position="97"/>
    </location>
</feature>
<proteinExistence type="predicted"/>
<sequence length="161" mass="16550">MANVESQATLTTTASAPQMNEISSTKPSNTQDTNNERVSSTTVESSFSTAIPVAAVRAVTDIPLSGGSPDNRKTSTSPSLLHSRSTPNLDASGTCDQQPALQLPVSNVSKINSSHVSNGNVPHTDSTVLLTFFQILSQDYSSGCKGESAAVSGHISGTVGA</sequence>
<reference evidence="3" key="1">
    <citation type="submission" date="2017-02" db="UniProtKB">
        <authorList>
            <consortium name="WormBaseParasite"/>
        </authorList>
    </citation>
    <scope>IDENTIFICATION</scope>
</reference>
<organism evidence="2 3">
    <name type="scientific">Ascaris lumbricoides</name>
    <name type="common">Giant roundworm</name>
    <dbReference type="NCBI Taxonomy" id="6252"/>
    <lineage>
        <taxon>Eukaryota</taxon>
        <taxon>Metazoa</taxon>
        <taxon>Ecdysozoa</taxon>
        <taxon>Nematoda</taxon>
        <taxon>Chromadorea</taxon>
        <taxon>Rhabditida</taxon>
        <taxon>Spirurina</taxon>
        <taxon>Ascaridomorpha</taxon>
        <taxon>Ascaridoidea</taxon>
        <taxon>Ascarididae</taxon>
        <taxon>Ascaris</taxon>
    </lineage>
</organism>
<feature type="compositionally biased region" description="Polar residues" evidence="1">
    <location>
        <begin position="1"/>
        <end position="37"/>
    </location>
</feature>
<protein>
    <submittedName>
        <fullName evidence="3">Protein-tyrosine-phosphatase</fullName>
    </submittedName>
</protein>
<name>A0A0M3IMG1_ASCLU</name>
<keyword evidence="2" id="KW-1185">Reference proteome</keyword>
<feature type="region of interest" description="Disordered" evidence="1">
    <location>
        <begin position="61"/>
        <end position="97"/>
    </location>
</feature>
<dbReference type="Proteomes" id="UP000036681">
    <property type="component" value="Unplaced"/>
</dbReference>
<evidence type="ECO:0000313" key="2">
    <source>
        <dbReference type="Proteomes" id="UP000036681"/>
    </source>
</evidence>
<feature type="region of interest" description="Disordered" evidence="1">
    <location>
        <begin position="1"/>
        <end position="46"/>
    </location>
</feature>